<accession>A0ABX6ULH1</accession>
<organism evidence="1 2">
    <name type="scientific">Bradyrhizobium guangdongense</name>
    <dbReference type="NCBI Taxonomy" id="1325090"/>
    <lineage>
        <taxon>Bacteria</taxon>
        <taxon>Pseudomonadati</taxon>
        <taxon>Pseudomonadota</taxon>
        <taxon>Alphaproteobacteria</taxon>
        <taxon>Hyphomicrobiales</taxon>
        <taxon>Nitrobacteraceae</taxon>
        <taxon>Bradyrhizobium</taxon>
    </lineage>
</organism>
<protein>
    <recommendedName>
        <fullName evidence="3">DUF982 domain-containing protein</fullName>
    </recommendedName>
</protein>
<evidence type="ECO:0008006" key="3">
    <source>
        <dbReference type="Google" id="ProtNLM"/>
    </source>
</evidence>
<proteinExistence type="predicted"/>
<evidence type="ECO:0000313" key="1">
    <source>
        <dbReference type="EMBL" id="QOZ62216.1"/>
    </source>
</evidence>
<dbReference type="EMBL" id="CP030057">
    <property type="protein sequence ID" value="QOZ62216.1"/>
    <property type="molecule type" value="Genomic_DNA"/>
</dbReference>
<dbReference type="Proteomes" id="UP000593880">
    <property type="component" value="Chromosome"/>
</dbReference>
<keyword evidence="2" id="KW-1185">Reference proteome</keyword>
<reference evidence="1 2" key="1">
    <citation type="submission" date="2018-06" db="EMBL/GenBank/DDBJ databases">
        <title>Comparative genomics of rhizobia nodulating Arachis hypogaea in China.</title>
        <authorList>
            <person name="Li Y."/>
        </authorList>
    </citation>
    <scope>NUCLEOTIDE SEQUENCE [LARGE SCALE GENOMIC DNA]</scope>
    <source>
        <strain evidence="1 2">CCBAU 51658</strain>
    </source>
</reference>
<gene>
    <name evidence="1" type="ORF">XH86_28380</name>
</gene>
<evidence type="ECO:0000313" key="2">
    <source>
        <dbReference type="Proteomes" id="UP000593880"/>
    </source>
</evidence>
<name>A0ABX6ULH1_9BRAD</name>
<sequence length="69" mass="7859">MRARLKAGRHTRCERGGAGLRLFSFWGDVRSARRCEERLRRSNPDCLRGKALDCFAALAMTTEEAYDVP</sequence>